<accession>A0ABX6P288</accession>
<reference evidence="1 2" key="1">
    <citation type="submission" date="2020-05" db="EMBL/GenBank/DDBJ databases">
        <title>Ramlibacter rhizophilus sp. nov., isolated from rhizosphere soil of national flower Mugunghwa from South Korea.</title>
        <authorList>
            <person name="Zheng-Fei Y."/>
            <person name="Huan T."/>
        </authorList>
    </citation>
    <scope>NUCLEOTIDE SEQUENCE [LARGE SCALE GENOMIC DNA]</scope>
    <source>
        <strain evidence="1 2">H242</strain>
    </source>
</reference>
<evidence type="ECO:0000313" key="1">
    <source>
        <dbReference type="EMBL" id="QJW84224.1"/>
    </source>
</evidence>
<dbReference type="EMBL" id="CP053418">
    <property type="protein sequence ID" value="QJW84224.1"/>
    <property type="molecule type" value="Genomic_DNA"/>
</dbReference>
<reference evidence="1 2" key="2">
    <citation type="submission" date="2020-05" db="EMBL/GenBank/DDBJ databases">
        <authorList>
            <person name="Khan S.A."/>
            <person name="Jeon C.O."/>
            <person name="Chun B.H."/>
        </authorList>
    </citation>
    <scope>NUCLEOTIDE SEQUENCE [LARGE SCALE GENOMIC DNA]</scope>
    <source>
        <strain evidence="1 2">H242</strain>
    </source>
</reference>
<proteinExistence type="predicted"/>
<keyword evidence="2" id="KW-1185">Reference proteome</keyword>
<evidence type="ECO:0000313" key="2">
    <source>
        <dbReference type="Proteomes" id="UP000500826"/>
    </source>
</evidence>
<sequence length="86" mass="9261">MKAAVQLQAVGELDGTPLRFGWFEPRHHVTEEVAAALVRSQPEASWLLVTPDRSALWEGKGLLCGPGVAGALPRTTTPAGWLSRSR</sequence>
<organism evidence="1 2">
    <name type="scientific">Ramlibacter terrae</name>
    <dbReference type="NCBI Taxonomy" id="2732511"/>
    <lineage>
        <taxon>Bacteria</taxon>
        <taxon>Pseudomonadati</taxon>
        <taxon>Pseudomonadota</taxon>
        <taxon>Betaproteobacteria</taxon>
        <taxon>Burkholderiales</taxon>
        <taxon>Comamonadaceae</taxon>
        <taxon>Ramlibacter</taxon>
    </lineage>
</organism>
<protein>
    <submittedName>
        <fullName evidence="1">Uncharacterized protein</fullName>
    </submittedName>
</protein>
<dbReference type="Proteomes" id="UP000500826">
    <property type="component" value="Chromosome"/>
</dbReference>
<name>A0ABX6P288_9BURK</name>
<gene>
    <name evidence="1" type="ORF">HK414_11385</name>
</gene>